<reference evidence="3" key="1">
    <citation type="journal article" date="2019" name="Int. J. Syst. Evol. Microbiol.">
        <title>The Global Catalogue of Microorganisms (GCM) 10K type strain sequencing project: providing services to taxonomists for standard genome sequencing and annotation.</title>
        <authorList>
            <consortium name="The Broad Institute Genomics Platform"/>
            <consortium name="The Broad Institute Genome Sequencing Center for Infectious Disease"/>
            <person name="Wu L."/>
            <person name="Ma J."/>
        </authorList>
    </citation>
    <scope>NUCLEOTIDE SEQUENCE [LARGE SCALE GENOMIC DNA]</scope>
    <source>
        <strain evidence="3">JCM 14969</strain>
    </source>
</reference>
<feature type="domain" description="Transcription regulator HTH AraC- type ligand binding" evidence="1">
    <location>
        <begin position="22"/>
        <end position="193"/>
    </location>
</feature>
<accession>A0ABP4QAM2</accession>
<proteinExistence type="predicted"/>
<keyword evidence="3" id="KW-1185">Reference proteome</keyword>
<evidence type="ECO:0000259" key="1">
    <source>
        <dbReference type="Pfam" id="PF14525"/>
    </source>
</evidence>
<evidence type="ECO:0000313" key="2">
    <source>
        <dbReference type="EMBL" id="GAA1605837.1"/>
    </source>
</evidence>
<comment type="caution">
    <text evidence="2">The sequence shown here is derived from an EMBL/GenBank/DDBJ whole genome shotgun (WGS) entry which is preliminary data.</text>
</comment>
<evidence type="ECO:0000313" key="3">
    <source>
        <dbReference type="Proteomes" id="UP001500393"/>
    </source>
</evidence>
<sequence>MAVILDTTGLPPQDRAEAFYAAMMSASVPSRVEHEDRHGNVHARMDFWQLGAPDLFRNEGSGIRLVRTTRHMRLGAPDRLALAVQVLGTGAFDQAGRAQTVRAGELMLVDLTAPYQFAWSGNGASLAFQIDYSDLGLSVETVRAAAGRLRSSPVYELVLHHLSGLPPVSDALQGARSAPMLGTATTHLVRALLASAADDDTHQRPAMTDVLFTRITWYVRHHLADPDLTPAQ</sequence>
<gene>
    <name evidence="2" type="ORF">GCM10009789_69880</name>
</gene>
<dbReference type="RefSeq" id="WP_344220990.1">
    <property type="nucleotide sequence ID" value="NZ_BAAAOS010000055.1"/>
</dbReference>
<dbReference type="Pfam" id="PF14525">
    <property type="entry name" value="AraC_binding_2"/>
    <property type="match status" value="1"/>
</dbReference>
<dbReference type="EMBL" id="BAAAOS010000055">
    <property type="protein sequence ID" value="GAA1605837.1"/>
    <property type="molecule type" value="Genomic_DNA"/>
</dbReference>
<organism evidence="2 3">
    <name type="scientific">Kribbella sancticallisti</name>
    <dbReference type="NCBI Taxonomy" id="460087"/>
    <lineage>
        <taxon>Bacteria</taxon>
        <taxon>Bacillati</taxon>
        <taxon>Actinomycetota</taxon>
        <taxon>Actinomycetes</taxon>
        <taxon>Propionibacteriales</taxon>
        <taxon>Kribbellaceae</taxon>
        <taxon>Kribbella</taxon>
    </lineage>
</organism>
<protein>
    <recommendedName>
        <fullName evidence="1">Transcription regulator HTH AraC- type ligand binding domain-containing protein</fullName>
    </recommendedName>
</protein>
<dbReference type="InterPro" id="IPR035418">
    <property type="entry name" value="AraC-bd_2"/>
</dbReference>
<name>A0ABP4QAM2_9ACTN</name>
<dbReference type="Proteomes" id="UP001500393">
    <property type="component" value="Unassembled WGS sequence"/>
</dbReference>